<dbReference type="PROSITE" id="PS51841">
    <property type="entry name" value="LTD"/>
    <property type="match status" value="2"/>
</dbReference>
<organism evidence="3 4">
    <name type="scientific">Lacipirellula parvula</name>
    <dbReference type="NCBI Taxonomy" id="2650471"/>
    <lineage>
        <taxon>Bacteria</taxon>
        <taxon>Pseudomonadati</taxon>
        <taxon>Planctomycetota</taxon>
        <taxon>Planctomycetia</taxon>
        <taxon>Pirellulales</taxon>
        <taxon>Lacipirellulaceae</taxon>
        <taxon>Lacipirellula</taxon>
    </lineage>
</organism>
<evidence type="ECO:0000259" key="2">
    <source>
        <dbReference type="PROSITE" id="PS51841"/>
    </source>
</evidence>
<dbReference type="Gene3D" id="2.60.40.10">
    <property type="entry name" value="Immunoglobulins"/>
    <property type="match status" value="1"/>
</dbReference>
<sequence>MASSHRNRRPSSPNSISRQKSAPRKLRYEPLEDRRVLAVVINELHYNPEDNTSQEEFIELYNTGATAVDLSNWAFTDGIEYTFAPGQQIAAGGYLVIAQSPATILAEFGVNSIGPYTGGLSSDGELVELRNAQGQIIDQVDYKVSFPWPIAADGNGASMELINPALDNNLGSSWRPSYVTPMFPAPSDPPPPAGTGLLSNIVHRWSFNGNLNDSVGGSNATLVDPGHIASYSGGRLNVSANSGQSSDQTPFASGAYVDLPNGIISSLSGNATFEWWGTVSTNRTWAEIFSFGRSSGGEDRSTGALNQEYVTLIPQASSGTLRLTHRNGGTQTESSVDWTSAPTPGVEYQFVSTWDTVNDVQKLYVNGVLVGTSQLLIDLIDIEDVNNWLGRSQWGDPLFDGFHNEFRIYDKALTAADVSTSYAAGPDAVAPGPTISAFNASAAEILVGQPVTLSWNVAGATSISINQGVGTVTGQNQIVLNPTQTTTYTLSATNAQGTNTRTVKVVVEHPRATPGAQNNVFATNAAPAIRQVNHTENPVSGTSVTVSAKVTDPEGVASVVLQYQVVLPGQYLPARLPVPVDQLIADETLQPTANPAYFAAASWTNVSMLDNGAGVDAAAGDSIFSVALPPQSHRTLVRYRIVVTDALGKSATVPYEDDASLNFAYFVYDGVPEYKNNANQVVADAAALASLPVYQFLTRAEDMTAVNGYEPSQEIPQGTEARSAYNWSGTMVYNGVVYDNITYRLRGANGRYLTDGKRSMRFRFNDGSWFEPLDNNGVPYPEKWKTLTTGKGFDNRQTLTYSLNEAMTMMLSNLMGLPAAETHWFQFRVIDGAAEAPDQWRGDFWGINFAMEDYDKRFLDAHDMEAGNLYKLINQSNDALRQQDYQAPFAVSDGSDHDYMEEIFGRASTDIEFRVNLQKYFIFRALAEAVRHYDYWPTGNKNMVYYFEPDYLPQNDNFGKLWIMLWDTDATWGPTWNDGKDLVQDALFENQNVAYRNSLINPAYYNTLRELRDLIWQPDQIKGMLDELVSKILPLEAADRARWQGAPADAGNYNGLGGAGATSLTALVQDMMNFAFVGGSWPGGDVGPGGRASYLDGLLNASGEESQIPNTPTITYVGAPGKPADGLAFQTTAFADPQGNATFGAVQWRLAKVTDVAAGLDVNRTFLDEFTASWDSGALTVNSNVINAPASAVTPGGTYRARVRYQDATGRWSHWSAPLEFVAGANASTPSLVISELHYNPASNPAVADSQDLEFIEVLNTGTQTLNLEGVQLATFASTPYTFGAGLTLAAGQRIVVPKNPTAFQSVYGSGVYIAGGGYGTANLSNGGEVITLVAANGTVLQTIEYDDAAPWPTAPDGGGPSLEFFNLAGDPNSGANWRASSMTGGSPGWDGTPGLAGDYNRDNRVDGVDFLTWQRTYGNRTPALVGADGSGNLLVDAPDLTIWKTNFGQSQTIAAAASSGATVAAAVMAPASLSAMLVEESTPMFTPSTSADFAMPAGLPFLAAGDASQRRFDAAFSAFGDDDLQPIRRRESANGWLQAERNGRTESNSVAWANPKHRARRGELHEFSAEETELARRDAAIGVLEDRHCTVSDDELL</sequence>
<dbReference type="SUPFAM" id="SSF49899">
    <property type="entry name" value="Concanavalin A-like lectins/glucanases"/>
    <property type="match status" value="1"/>
</dbReference>
<dbReference type="Pfam" id="PF08757">
    <property type="entry name" value="CotH"/>
    <property type="match status" value="1"/>
</dbReference>
<dbReference type="Pfam" id="PF13385">
    <property type="entry name" value="Laminin_G_3"/>
    <property type="match status" value="1"/>
</dbReference>
<accession>A0A5K7XQQ1</accession>
<evidence type="ECO:0000256" key="1">
    <source>
        <dbReference type="SAM" id="MobiDB-lite"/>
    </source>
</evidence>
<name>A0A5K7XQQ1_9BACT</name>
<protein>
    <recommendedName>
        <fullName evidence="2">LTD domain-containing protein</fullName>
    </recommendedName>
</protein>
<evidence type="ECO:0000313" key="3">
    <source>
        <dbReference type="EMBL" id="BBO36039.1"/>
    </source>
</evidence>
<dbReference type="Gene3D" id="2.60.120.200">
    <property type="match status" value="1"/>
</dbReference>
<dbReference type="InterPro" id="IPR013783">
    <property type="entry name" value="Ig-like_fold"/>
</dbReference>
<evidence type="ECO:0000313" key="4">
    <source>
        <dbReference type="Proteomes" id="UP000326837"/>
    </source>
</evidence>
<reference evidence="4" key="1">
    <citation type="submission" date="2019-10" db="EMBL/GenBank/DDBJ databases">
        <title>Lacipirellula parvula gen. nov., sp. nov., representing a lineage of planctomycetes widespread in freshwater anoxic habitats, and description of the family Lacipirellulaceae.</title>
        <authorList>
            <person name="Dedysh S.N."/>
            <person name="Kulichevskaya I.S."/>
            <person name="Beletsky A.V."/>
            <person name="Rakitin A.L."/>
            <person name="Mardanov A.V."/>
            <person name="Ivanova A.A."/>
            <person name="Saltykova V.X."/>
            <person name="Rijpstra W.I.C."/>
            <person name="Sinninghe Damste J.S."/>
            <person name="Ravin N.V."/>
        </authorList>
    </citation>
    <scope>NUCLEOTIDE SEQUENCE [LARGE SCALE GENOMIC DNA]</scope>
    <source>
        <strain evidence="4">PX69</strain>
    </source>
</reference>
<feature type="domain" description="LTD" evidence="2">
    <location>
        <begin position="12"/>
        <end position="144"/>
    </location>
</feature>
<gene>
    <name evidence="3" type="ORF">PLANPX_5651</name>
</gene>
<dbReference type="InterPro" id="IPR014867">
    <property type="entry name" value="Spore_coat_CotH_CotH2/3/7"/>
</dbReference>
<dbReference type="Pfam" id="PF00932">
    <property type="entry name" value="LTD"/>
    <property type="match status" value="2"/>
</dbReference>
<dbReference type="Proteomes" id="UP000326837">
    <property type="component" value="Chromosome"/>
</dbReference>
<dbReference type="EMBL" id="AP021861">
    <property type="protein sequence ID" value="BBO36039.1"/>
    <property type="molecule type" value="Genomic_DNA"/>
</dbReference>
<keyword evidence="4" id="KW-1185">Reference proteome</keyword>
<dbReference type="InterPro" id="IPR036415">
    <property type="entry name" value="Lamin_tail_dom_sf"/>
</dbReference>
<dbReference type="RefSeq" id="WP_152101289.1">
    <property type="nucleotide sequence ID" value="NZ_AP021861.1"/>
</dbReference>
<dbReference type="InterPro" id="IPR001322">
    <property type="entry name" value="Lamin_tail_dom"/>
</dbReference>
<dbReference type="InterPro" id="IPR013320">
    <property type="entry name" value="ConA-like_dom_sf"/>
</dbReference>
<feature type="domain" description="LTD" evidence="2">
    <location>
        <begin position="1220"/>
        <end position="1348"/>
    </location>
</feature>
<dbReference type="SUPFAM" id="SSF74853">
    <property type="entry name" value="Lamin A/C globular tail domain"/>
    <property type="match status" value="2"/>
</dbReference>
<dbReference type="Gene3D" id="2.60.40.1260">
    <property type="entry name" value="Lamin Tail domain"/>
    <property type="match status" value="1"/>
</dbReference>
<dbReference type="KEGG" id="lpav:PLANPX_5651"/>
<proteinExistence type="predicted"/>
<feature type="region of interest" description="Disordered" evidence="1">
    <location>
        <begin position="1"/>
        <end position="25"/>
    </location>
</feature>